<dbReference type="InterPro" id="IPR027424">
    <property type="entry name" value="Glucose_Oxidase_domain_2"/>
</dbReference>
<dbReference type="Pfam" id="PF00732">
    <property type="entry name" value="GMC_oxred_N"/>
    <property type="match status" value="1"/>
</dbReference>
<dbReference type="AlphaFoldDB" id="A0A7U2FH62"/>
<reference evidence="10" key="1">
    <citation type="journal article" date="2021" name="BMC Genomics">
        <title>Chromosome-level genome assembly and manually-curated proteome of model necrotroph Parastagonospora nodorum Sn15 reveals a genome-wide trove of candidate effector homologs, and redundancy of virulence-related functions within an accessory chromosome.</title>
        <authorList>
            <person name="Bertazzoni S."/>
            <person name="Jones D.A.B."/>
            <person name="Phan H.T."/>
            <person name="Tan K.-C."/>
            <person name="Hane J.K."/>
        </authorList>
    </citation>
    <scope>NUCLEOTIDE SEQUENCE [LARGE SCALE GENOMIC DNA]</scope>
    <source>
        <strain evidence="10">SN15 / ATCC MYA-4574 / FGSC 10173)</strain>
    </source>
</reference>
<dbReference type="OrthoDB" id="269227at2759"/>
<evidence type="ECO:0000256" key="5">
    <source>
        <dbReference type="ARBA" id="ARBA00023002"/>
    </source>
</evidence>
<dbReference type="PROSITE" id="PS51257">
    <property type="entry name" value="PROKAR_LIPOPROTEIN"/>
    <property type="match status" value="1"/>
</dbReference>
<keyword evidence="5" id="KW-0560">Oxidoreductase</keyword>
<evidence type="ECO:0000313" key="10">
    <source>
        <dbReference type="Proteomes" id="UP000663193"/>
    </source>
</evidence>
<organism evidence="9 10">
    <name type="scientific">Phaeosphaeria nodorum (strain SN15 / ATCC MYA-4574 / FGSC 10173)</name>
    <name type="common">Glume blotch fungus</name>
    <name type="synonym">Parastagonospora nodorum</name>
    <dbReference type="NCBI Taxonomy" id="321614"/>
    <lineage>
        <taxon>Eukaryota</taxon>
        <taxon>Fungi</taxon>
        <taxon>Dikarya</taxon>
        <taxon>Ascomycota</taxon>
        <taxon>Pezizomycotina</taxon>
        <taxon>Dothideomycetes</taxon>
        <taxon>Pleosporomycetidae</taxon>
        <taxon>Pleosporales</taxon>
        <taxon>Pleosporineae</taxon>
        <taxon>Phaeosphaeriaceae</taxon>
        <taxon>Parastagonospora</taxon>
    </lineage>
</organism>
<dbReference type="InterPro" id="IPR007867">
    <property type="entry name" value="GMC_OxRtase_C"/>
</dbReference>
<dbReference type="GO" id="GO:0016614">
    <property type="term" value="F:oxidoreductase activity, acting on CH-OH group of donors"/>
    <property type="evidence" value="ECO:0007669"/>
    <property type="project" value="InterPro"/>
</dbReference>
<comment type="similarity">
    <text evidence="2">Belongs to the GMC oxidoreductase family.</text>
</comment>
<keyword evidence="10" id="KW-1185">Reference proteome</keyword>
<feature type="signal peptide" evidence="7">
    <location>
        <begin position="1"/>
        <end position="17"/>
    </location>
</feature>
<evidence type="ECO:0000259" key="8">
    <source>
        <dbReference type="PROSITE" id="PS00624"/>
    </source>
</evidence>
<evidence type="ECO:0000256" key="6">
    <source>
        <dbReference type="PIRSR" id="PIRSR000137-1"/>
    </source>
</evidence>
<evidence type="ECO:0000256" key="1">
    <source>
        <dbReference type="ARBA" id="ARBA00001974"/>
    </source>
</evidence>
<keyword evidence="7" id="KW-0732">Signal</keyword>
<dbReference type="Pfam" id="PF05199">
    <property type="entry name" value="GMC_oxred_C"/>
    <property type="match status" value="1"/>
</dbReference>
<dbReference type="PIRSF" id="PIRSF000137">
    <property type="entry name" value="Alcohol_oxidase"/>
    <property type="match status" value="1"/>
</dbReference>
<evidence type="ECO:0000256" key="2">
    <source>
        <dbReference type="ARBA" id="ARBA00010790"/>
    </source>
</evidence>
<comment type="cofactor">
    <cofactor evidence="1">
        <name>FAD</name>
        <dbReference type="ChEBI" id="CHEBI:57692"/>
    </cofactor>
</comment>
<name>A0A7U2FH62_PHANO</name>
<protein>
    <recommendedName>
        <fullName evidence="8">Glucose-methanol-choline oxidoreductase N-terminal domain-containing protein</fullName>
    </recommendedName>
</protein>
<feature type="active site" description="Proton donor" evidence="6">
    <location>
        <position position="533"/>
    </location>
</feature>
<feature type="domain" description="Glucose-methanol-choline oxidoreductase N-terminal" evidence="8">
    <location>
        <begin position="299"/>
        <end position="313"/>
    </location>
</feature>
<dbReference type="SUPFAM" id="SSF51905">
    <property type="entry name" value="FAD/NAD(P)-binding domain"/>
    <property type="match status" value="1"/>
</dbReference>
<evidence type="ECO:0000256" key="3">
    <source>
        <dbReference type="ARBA" id="ARBA00022630"/>
    </source>
</evidence>
<feature type="chain" id="PRO_5030767211" description="Glucose-methanol-choline oxidoreductase N-terminal domain-containing protein" evidence="7">
    <location>
        <begin position="18"/>
        <end position="596"/>
    </location>
</feature>
<dbReference type="EMBL" id="CP069040">
    <property type="protein sequence ID" value="QRD05190.1"/>
    <property type="molecule type" value="Genomic_DNA"/>
</dbReference>
<evidence type="ECO:0000313" key="9">
    <source>
        <dbReference type="EMBL" id="QRD05190.1"/>
    </source>
</evidence>
<dbReference type="PANTHER" id="PTHR11552">
    <property type="entry name" value="GLUCOSE-METHANOL-CHOLINE GMC OXIDOREDUCTASE"/>
    <property type="match status" value="1"/>
</dbReference>
<dbReference type="InterPro" id="IPR012132">
    <property type="entry name" value="GMC_OxRdtase"/>
</dbReference>
<dbReference type="InterPro" id="IPR036188">
    <property type="entry name" value="FAD/NAD-bd_sf"/>
</dbReference>
<dbReference type="Gene3D" id="3.30.560.10">
    <property type="entry name" value="Glucose Oxidase, domain 3"/>
    <property type="match status" value="1"/>
</dbReference>
<dbReference type="Gene3D" id="4.10.450.10">
    <property type="entry name" value="Glucose Oxidase, domain 2"/>
    <property type="match status" value="1"/>
</dbReference>
<feature type="active site" description="Proton acceptor" evidence="6">
    <location>
        <position position="576"/>
    </location>
</feature>
<sequence length="596" mass="64648">MTLRCLAMLTLAQSVLSACATFDYIIVGGGPAGLLVANRLSANSNTTVAIIEAGGSVHNNPDVTTLPKTIAEFSPGLGSSIDWRYTSAPQKYTLSRAIPFAAGKALGGSTTIFGMTYLRAEKVQIDAWEELGNDGWNWDSMWPYYTGQEMFQTPSEEQQKNGATYEEQFHGFKGEVDIGFTPYLTGQGAFDLLSETTKALGYPVNEDANNGTLRGTTTWPSLLKVDEKIREDAARSFYWPIVDARPNLHMFLNTEATRIVWSKGAAFGTQATAVGVEVRTLNDTIEKLYATREVIVAAGSLRSPALLEHSGLGNSAKLQALGIETVVSHPTVGSNFMDQPANGLTYSSSTNWTGYGTFVTYLTASDLFGSDLEEVTAEVRANLSTYAATIVADYAPGVTTLEKQEQLLKHQIDLIFSPNSTVPLAELLWIPYETAIVAQFWNLLPLSRGSVHIASSDPTTAPSINPNFFQLSVDMYVQAAAAIRIRDFFATAPLSQHVTGEVSPSFDVVPKNASWQDPAWRKWIEETYNSNSHPVSTCAMMSKELGGVVDIEGKVYGTANVRVVDASIFPTQISGHLTASIYAIAGRIVDGMMSER</sequence>
<dbReference type="SUPFAM" id="SSF54373">
    <property type="entry name" value="FAD-linked reductases, C-terminal domain"/>
    <property type="match status" value="1"/>
</dbReference>
<gene>
    <name evidence="9" type="ORF">JI435_111030</name>
</gene>
<evidence type="ECO:0000256" key="4">
    <source>
        <dbReference type="ARBA" id="ARBA00022827"/>
    </source>
</evidence>
<dbReference type="InterPro" id="IPR000172">
    <property type="entry name" value="GMC_OxRdtase_N"/>
</dbReference>
<dbReference type="PROSITE" id="PS00624">
    <property type="entry name" value="GMC_OXRED_2"/>
    <property type="match status" value="1"/>
</dbReference>
<accession>A0A7U2FH62</accession>
<dbReference type="Proteomes" id="UP000663193">
    <property type="component" value="Chromosome 18"/>
</dbReference>
<proteinExistence type="inferred from homology"/>
<dbReference type="GO" id="GO:0050660">
    <property type="term" value="F:flavin adenine dinucleotide binding"/>
    <property type="evidence" value="ECO:0007669"/>
    <property type="project" value="InterPro"/>
</dbReference>
<keyword evidence="3" id="KW-0285">Flavoprotein</keyword>
<dbReference type="PANTHER" id="PTHR11552:SF201">
    <property type="entry name" value="GLUCOSE-METHANOL-CHOLINE OXIDOREDUCTASE N-TERMINAL DOMAIN-CONTAINING PROTEIN"/>
    <property type="match status" value="1"/>
</dbReference>
<dbReference type="Gene3D" id="3.50.50.60">
    <property type="entry name" value="FAD/NAD(P)-binding domain"/>
    <property type="match status" value="1"/>
</dbReference>
<dbReference type="VEuPathDB" id="FungiDB:JI435_111030"/>
<evidence type="ECO:0000256" key="7">
    <source>
        <dbReference type="SAM" id="SignalP"/>
    </source>
</evidence>
<keyword evidence="4" id="KW-0274">FAD</keyword>